<proteinExistence type="predicted"/>
<reference evidence="2 3" key="1">
    <citation type="submission" date="2020-12" db="EMBL/GenBank/DDBJ databases">
        <title>Aureibaculum luteum sp. nov. and Aureibaculum flavum sp. nov., novel members of the family Flavobacteriaceae isolated from Antarctic intertidal sediments.</title>
        <authorList>
            <person name="He X."/>
            <person name="Zhang X."/>
        </authorList>
    </citation>
    <scope>NUCLEOTIDE SEQUENCE [LARGE SCALE GENOMIC DNA]</scope>
    <source>
        <strain evidence="2 3">A20</strain>
    </source>
</reference>
<dbReference type="PROSITE" id="PS51257">
    <property type="entry name" value="PROKAR_LIPOPROTEIN"/>
    <property type="match status" value="1"/>
</dbReference>
<sequence length="156" mass="16894">MKMILSIFFSISIFLCACTSKEEPINNENDELAAIVSVVSSGTESAFSFSVGISSPDTGCNQYADWWEVIAEDGTLLYRRILDHSHVNEQPFVRSGGTINITSTQNVIIRAHMNTSGYGVLAFTGSVDAGFKAITLDEDFLQNLANEAPLPTGCAF</sequence>
<name>A0ABS0WR05_9FLAO</name>
<dbReference type="Proteomes" id="UP000623301">
    <property type="component" value="Unassembled WGS sequence"/>
</dbReference>
<dbReference type="EMBL" id="JAEHFJ010000004">
    <property type="protein sequence ID" value="MBJ2174413.1"/>
    <property type="molecule type" value="Genomic_DNA"/>
</dbReference>
<accession>A0ABS0WR05</accession>
<evidence type="ECO:0000313" key="2">
    <source>
        <dbReference type="EMBL" id="MBJ2174413.1"/>
    </source>
</evidence>
<comment type="caution">
    <text evidence="2">The sequence shown here is derived from an EMBL/GenBank/DDBJ whole genome shotgun (WGS) entry which is preliminary data.</text>
</comment>
<protein>
    <recommendedName>
        <fullName evidence="4">Lipoprotein</fullName>
    </recommendedName>
</protein>
<keyword evidence="3" id="KW-1185">Reference proteome</keyword>
<evidence type="ECO:0000313" key="3">
    <source>
        <dbReference type="Proteomes" id="UP000623301"/>
    </source>
</evidence>
<keyword evidence="1" id="KW-0732">Signal</keyword>
<evidence type="ECO:0000256" key="1">
    <source>
        <dbReference type="SAM" id="SignalP"/>
    </source>
</evidence>
<dbReference type="RefSeq" id="WP_198841161.1">
    <property type="nucleotide sequence ID" value="NZ_JAEHFJ010000004.1"/>
</dbReference>
<organism evidence="2 3">
    <name type="scientific">Aureibaculum flavum</name>
    <dbReference type="NCBI Taxonomy" id="2795986"/>
    <lineage>
        <taxon>Bacteria</taxon>
        <taxon>Pseudomonadati</taxon>
        <taxon>Bacteroidota</taxon>
        <taxon>Flavobacteriia</taxon>
        <taxon>Flavobacteriales</taxon>
        <taxon>Flavobacteriaceae</taxon>
        <taxon>Aureibaculum</taxon>
    </lineage>
</organism>
<feature type="signal peptide" evidence="1">
    <location>
        <begin position="1"/>
        <end position="17"/>
    </location>
</feature>
<feature type="chain" id="PRO_5047407043" description="Lipoprotein" evidence="1">
    <location>
        <begin position="18"/>
        <end position="156"/>
    </location>
</feature>
<gene>
    <name evidence="2" type="ORF">JBL43_09205</name>
</gene>
<evidence type="ECO:0008006" key="4">
    <source>
        <dbReference type="Google" id="ProtNLM"/>
    </source>
</evidence>